<reference evidence="2" key="1">
    <citation type="journal article" date="2007" name="PLoS ONE">
        <title>The first genome sequence of an elite grapevine cultivar (Pinot noir Vitis vinifera L.): coping with a highly heterozygous genome.</title>
        <authorList>
            <person name="Velasco R."/>
            <person name="Zharkikh A."/>
            <person name="Troggio M."/>
            <person name="Cartwright D.A."/>
            <person name="Cestaro A."/>
            <person name="Pruss D."/>
            <person name="Pindo M."/>
            <person name="FitzGerald L.M."/>
            <person name="Vezzulli S."/>
            <person name="Reid J."/>
            <person name="Malacarne G."/>
            <person name="Iliev D."/>
            <person name="Coppola G."/>
            <person name="Wardell B."/>
            <person name="Micheletti D."/>
            <person name="Macalma T."/>
            <person name="Facci M."/>
            <person name="Mitchell J.T."/>
            <person name="Perazzolli M."/>
            <person name="Eldredge G."/>
            <person name="Gatto P."/>
            <person name="Oyzerski R."/>
            <person name="Moretto M."/>
            <person name="Gutin N."/>
            <person name="Stefanini M."/>
            <person name="Chen Y."/>
            <person name="Segala C."/>
            <person name="Davenport C."/>
            <person name="Dematte L."/>
            <person name="Mraz A."/>
            <person name="Battilana J."/>
            <person name="Stormo K."/>
            <person name="Costa F."/>
            <person name="Tao Q."/>
            <person name="Si-Ammour A."/>
            <person name="Harkins T."/>
            <person name="Lackey A."/>
            <person name="Perbost C."/>
            <person name="Taillon B."/>
            <person name="Stella A."/>
            <person name="Solovyev V."/>
            <person name="Fawcett J.A."/>
            <person name="Sterck L."/>
            <person name="Vandepoele K."/>
            <person name="Grando S.M."/>
            <person name="Toppo S."/>
            <person name="Moser C."/>
            <person name="Lanchbury J."/>
            <person name="Bogden R."/>
            <person name="Skolnick M."/>
            <person name="Sgaramella V."/>
            <person name="Bhatnagar S.K."/>
            <person name="Fontana P."/>
            <person name="Gutin A."/>
            <person name="Van de Peer Y."/>
            <person name="Salamini F."/>
            <person name="Viola R."/>
        </authorList>
    </citation>
    <scope>NUCLEOTIDE SEQUENCE</scope>
</reference>
<dbReference type="AlphaFoldDB" id="A5CBS1"/>
<dbReference type="ExpressionAtlas" id="A5CBS1">
    <property type="expression patterns" value="baseline and differential"/>
</dbReference>
<dbReference type="EMBL" id="AM489271">
    <property type="protein sequence ID" value="CAN73275.1"/>
    <property type="molecule type" value="Genomic_DNA"/>
</dbReference>
<proteinExistence type="predicted"/>
<dbReference type="SUPFAM" id="SSF51735">
    <property type="entry name" value="NAD(P)-binding Rossmann-fold domains"/>
    <property type="match status" value="1"/>
</dbReference>
<dbReference type="Gene3D" id="3.40.50.720">
    <property type="entry name" value="NAD(P)-binding Rossmann-like Domain"/>
    <property type="match status" value="1"/>
</dbReference>
<dbReference type="PANTHER" id="PTHR23406">
    <property type="entry name" value="MALIC ENZYME-RELATED"/>
    <property type="match status" value="1"/>
</dbReference>
<dbReference type="InterPro" id="IPR036291">
    <property type="entry name" value="NAD(P)-bd_dom_sf"/>
</dbReference>
<sequence length="115" mass="13227">MTSFNEKPLILVISNPTSQSEYTAEEDYTWSKGHVIFASGSLFDPVEYNGKLFVWRGKQRLHISWIWVGFDHKSYDKGLIYPSFCNIRKMLARIVANVAAKAYQLGLASRHPHFC</sequence>
<feature type="domain" description="Malic enzyme NAD-binding" evidence="1">
    <location>
        <begin position="1"/>
        <end position="53"/>
    </location>
</feature>
<gene>
    <name evidence="2" type="ORF">VITISV_043098</name>
</gene>
<protein>
    <recommendedName>
        <fullName evidence="1">Malic enzyme NAD-binding domain-containing protein</fullName>
    </recommendedName>
</protein>
<evidence type="ECO:0000313" key="2">
    <source>
        <dbReference type="EMBL" id="CAN73275.1"/>
    </source>
</evidence>
<dbReference type="InterPro" id="IPR012302">
    <property type="entry name" value="Malic_NAD-bd"/>
</dbReference>
<dbReference type="GO" id="GO:0051287">
    <property type="term" value="F:NAD binding"/>
    <property type="evidence" value="ECO:0007669"/>
    <property type="project" value="InterPro"/>
</dbReference>
<organism evidence="2">
    <name type="scientific">Vitis vinifera</name>
    <name type="common">Grape</name>
    <dbReference type="NCBI Taxonomy" id="29760"/>
    <lineage>
        <taxon>Eukaryota</taxon>
        <taxon>Viridiplantae</taxon>
        <taxon>Streptophyta</taxon>
        <taxon>Embryophyta</taxon>
        <taxon>Tracheophyta</taxon>
        <taxon>Spermatophyta</taxon>
        <taxon>Magnoliopsida</taxon>
        <taxon>eudicotyledons</taxon>
        <taxon>Gunneridae</taxon>
        <taxon>Pentapetalae</taxon>
        <taxon>rosids</taxon>
        <taxon>Vitales</taxon>
        <taxon>Vitaceae</taxon>
        <taxon>Viteae</taxon>
        <taxon>Vitis</taxon>
    </lineage>
</organism>
<evidence type="ECO:0000259" key="1">
    <source>
        <dbReference type="Pfam" id="PF03949"/>
    </source>
</evidence>
<dbReference type="Pfam" id="PF03949">
    <property type="entry name" value="Malic_M"/>
    <property type="match status" value="1"/>
</dbReference>
<accession>A5CBS1</accession>
<name>A5CBS1_VITVI</name>
<dbReference type="PANTHER" id="PTHR23406:SF64">
    <property type="entry name" value="NADP-DEPENDENT MALIC ENZYME 3"/>
    <property type="match status" value="1"/>
</dbReference>